<dbReference type="EMBL" id="BKAG01000013">
    <property type="protein sequence ID" value="GEP42997.1"/>
    <property type="molecule type" value="Genomic_DNA"/>
</dbReference>
<accession>A0A512M8D4</accession>
<feature type="transmembrane region" description="Helical" evidence="5">
    <location>
        <begin position="84"/>
        <end position="101"/>
    </location>
</feature>
<feature type="transmembrane region" description="Helical" evidence="5">
    <location>
        <begin position="140"/>
        <end position="164"/>
    </location>
</feature>
<comment type="subcellular location">
    <subcellularLocation>
        <location evidence="1">Membrane</location>
        <topology evidence="1">Multi-pass membrane protein</topology>
    </subcellularLocation>
</comment>
<organism evidence="7 8">
    <name type="scientific">Brevifollis gellanilyticus</name>
    <dbReference type="NCBI Taxonomy" id="748831"/>
    <lineage>
        <taxon>Bacteria</taxon>
        <taxon>Pseudomonadati</taxon>
        <taxon>Verrucomicrobiota</taxon>
        <taxon>Verrucomicrobiia</taxon>
        <taxon>Verrucomicrobiales</taxon>
        <taxon>Verrucomicrobiaceae</taxon>
    </lineage>
</organism>
<dbReference type="PANTHER" id="PTHR37422">
    <property type="entry name" value="TEICHURONIC ACID BIOSYNTHESIS PROTEIN TUAE"/>
    <property type="match status" value="1"/>
</dbReference>
<dbReference type="RefSeq" id="WP_146850573.1">
    <property type="nucleotide sequence ID" value="NZ_BKAG01000013.1"/>
</dbReference>
<feature type="transmembrane region" description="Helical" evidence="5">
    <location>
        <begin position="53"/>
        <end position="72"/>
    </location>
</feature>
<evidence type="ECO:0000313" key="7">
    <source>
        <dbReference type="EMBL" id="GEP42997.1"/>
    </source>
</evidence>
<feature type="transmembrane region" description="Helical" evidence="5">
    <location>
        <begin position="368"/>
        <end position="388"/>
    </location>
</feature>
<feature type="transmembrane region" description="Helical" evidence="5">
    <location>
        <begin position="429"/>
        <end position="447"/>
    </location>
</feature>
<dbReference type="Pfam" id="PF04932">
    <property type="entry name" value="Wzy_C"/>
    <property type="match status" value="1"/>
</dbReference>
<gene>
    <name evidence="7" type="ORF">BGE01nite_22880</name>
</gene>
<dbReference type="InterPro" id="IPR007016">
    <property type="entry name" value="O-antigen_ligase-rel_domated"/>
</dbReference>
<evidence type="ECO:0000256" key="3">
    <source>
        <dbReference type="ARBA" id="ARBA00022989"/>
    </source>
</evidence>
<dbReference type="AlphaFoldDB" id="A0A512M8D4"/>
<protein>
    <recommendedName>
        <fullName evidence="6">O-antigen ligase-related domain-containing protein</fullName>
    </recommendedName>
</protein>
<keyword evidence="4 5" id="KW-0472">Membrane</keyword>
<dbReference type="Proteomes" id="UP000321577">
    <property type="component" value="Unassembled WGS sequence"/>
</dbReference>
<proteinExistence type="predicted"/>
<dbReference type="OrthoDB" id="184642at2"/>
<feature type="domain" description="O-antigen ligase-related" evidence="6">
    <location>
        <begin position="217"/>
        <end position="380"/>
    </location>
</feature>
<comment type="caution">
    <text evidence="7">The sequence shown here is derived from an EMBL/GenBank/DDBJ whole genome shotgun (WGS) entry which is preliminary data.</text>
</comment>
<keyword evidence="2 5" id="KW-0812">Transmembrane</keyword>
<evidence type="ECO:0000256" key="5">
    <source>
        <dbReference type="SAM" id="Phobius"/>
    </source>
</evidence>
<evidence type="ECO:0000256" key="1">
    <source>
        <dbReference type="ARBA" id="ARBA00004141"/>
    </source>
</evidence>
<evidence type="ECO:0000256" key="4">
    <source>
        <dbReference type="ARBA" id="ARBA00023136"/>
    </source>
</evidence>
<keyword evidence="8" id="KW-1185">Reference proteome</keyword>
<feature type="transmembrane region" description="Helical" evidence="5">
    <location>
        <begin position="258"/>
        <end position="280"/>
    </location>
</feature>
<feature type="transmembrane region" description="Helical" evidence="5">
    <location>
        <begin position="400"/>
        <end position="417"/>
    </location>
</feature>
<dbReference type="PANTHER" id="PTHR37422:SF13">
    <property type="entry name" value="LIPOPOLYSACCHARIDE BIOSYNTHESIS PROTEIN PA4999-RELATED"/>
    <property type="match status" value="1"/>
</dbReference>
<feature type="transmembrane region" description="Helical" evidence="5">
    <location>
        <begin position="176"/>
        <end position="201"/>
    </location>
</feature>
<name>A0A512M8D4_9BACT</name>
<evidence type="ECO:0000313" key="8">
    <source>
        <dbReference type="Proteomes" id="UP000321577"/>
    </source>
</evidence>
<keyword evidence="3 5" id="KW-1133">Transmembrane helix</keyword>
<evidence type="ECO:0000259" key="6">
    <source>
        <dbReference type="Pfam" id="PF04932"/>
    </source>
</evidence>
<feature type="transmembrane region" description="Helical" evidence="5">
    <location>
        <begin position="213"/>
        <end position="238"/>
    </location>
</feature>
<sequence>MSERPPPSAASMTWRLSEAAPLVPAADVILRQRLAALSSIGFVLGFYCMHNQWVQVGWVGLMTLAWFWEGGFQDFIDSLRLDRWLVGVAALFLVMLARSSMLDSPGITVKAFWQGWFGTGLLMLVLMTLWSVARQPRAPIWLGVPLVGVAALAAAGSMLVFYVLDPKALFGQRLQNWFIYGGWNTVCTGMTFGFAAVWASWNWHHSSERRERLLYLLAAVALMFATCLTMSRGALLALGVAHGAWLLARGWRRVLKPLFLMLGCVFVFQASAPVIAHIGASELSDRMGVSASELTPEMVADGLVAANPAARMLERSDNGRIIIYSAGIQSLTTWQDWLLGKGLWADNDCWSCSLPWYPEHLHSIFMNALVRGGVPGLAGLLVLIGWGLQRAWRLAREGEGLWLVLAAFGITGLLFDGDSAFSMLTLPRFEALILWVPLVIASARHVAANDFAKTRFER</sequence>
<dbReference type="GO" id="GO:0016020">
    <property type="term" value="C:membrane"/>
    <property type="evidence" value="ECO:0007669"/>
    <property type="project" value="UniProtKB-SubCell"/>
</dbReference>
<dbReference type="InterPro" id="IPR051533">
    <property type="entry name" value="WaaL-like"/>
</dbReference>
<reference evidence="7 8" key="1">
    <citation type="submission" date="2019-07" db="EMBL/GenBank/DDBJ databases">
        <title>Whole genome shotgun sequence of Brevifollis gellanilyticus NBRC 108608.</title>
        <authorList>
            <person name="Hosoyama A."/>
            <person name="Uohara A."/>
            <person name="Ohji S."/>
            <person name="Ichikawa N."/>
        </authorList>
    </citation>
    <scope>NUCLEOTIDE SEQUENCE [LARGE SCALE GENOMIC DNA]</scope>
    <source>
        <strain evidence="7 8">NBRC 108608</strain>
    </source>
</reference>
<feature type="transmembrane region" description="Helical" evidence="5">
    <location>
        <begin position="113"/>
        <end position="133"/>
    </location>
</feature>
<evidence type="ECO:0000256" key="2">
    <source>
        <dbReference type="ARBA" id="ARBA00022692"/>
    </source>
</evidence>